<dbReference type="AlphaFoldDB" id="A0AAU9DH86"/>
<evidence type="ECO:0000256" key="1">
    <source>
        <dbReference type="ARBA" id="ARBA00005868"/>
    </source>
</evidence>
<dbReference type="Gene3D" id="1.10.287.380">
    <property type="entry name" value="Valyl-tRNA synthetase, C-terminal domain"/>
    <property type="match status" value="1"/>
</dbReference>
<dbReference type="InterPro" id="IPR032524">
    <property type="entry name" value="ABC_tran_C"/>
</dbReference>
<dbReference type="CDD" id="cd03221">
    <property type="entry name" value="ABCF_EF-3"/>
    <property type="match status" value="2"/>
</dbReference>
<dbReference type="InterPro" id="IPR003593">
    <property type="entry name" value="AAA+_ATPase"/>
</dbReference>
<dbReference type="PANTHER" id="PTHR42855">
    <property type="entry name" value="ABC TRANSPORTER ATP-BINDING SUBUNIT"/>
    <property type="match status" value="1"/>
</dbReference>
<keyword evidence="4" id="KW-0699">rRNA-binding</keyword>
<protein>
    <submittedName>
        <fullName evidence="15">ABC transporter ATP-binding protein</fullName>
    </submittedName>
</protein>
<dbReference type="PROSITE" id="PS00211">
    <property type="entry name" value="ABC_TRANSPORTER_1"/>
    <property type="match status" value="2"/>
</dbReference>
<feature type="domain" description="ABC transporter" evidence="14">
    <location>
        <begin position="317"/>
        <end position="535"/>
    </location>
</feature>
<feature type="region of interest" description="Disordered" evidence="13">
    <location>
        <begin position="528"/>
        <end position="563"/>
    </location>
</feature>
<keyword evidence="10" id="KW-0694">RNA-binding</keyword>
<evidence type="ECO:0000256" key="3">
    <source>
        <dbReference type="ARBA" id="ARBA00022555"/>
    </source>
</evidence>
<dbReference type="InterPro" id="IPR032781">
    <property type="entry name" value="ABC_tran_Xtn"/>
</dbReference>
<sequence length="628" mass="71508">MNYLSVESIGKSYNEKLLFENLTFGLSAGQKAALVGVNGCGKSTLLKIVAGAEKADSGVVAFRKGVKVAYLAQNPEFDDELTVMQTVFADDNDMLRAIRDYEMALKRVENGEDAHEALQKAMEKVDSLNAWDYETQVKQILGRLGIQMFEQKIGSLSGGQRKRVAIAKALIEKPDFLILDEPTNHLDLATIEWLESYLADSQMSLLLVTHDRYFLERVTTEIFEMHQGKIFTYQGSYSQFLEQKAERHEQEAAEVDKAKNLMRKELDWIRRQPKARGTKAKYRIEAFEDLKEKASKDLSEQQVQLSVKTTRLGGNILELKDVSKSYDGQYYVKDFTYLFKKKDRVGIIGKNGVGKSTFLNMITGALAPDAGEVNKGLNTVFGYYTQEENTFKEDQRVIEIVKEVAEVIDMADGSKLTAGQLLTLFKFPPETQYGFVGKLSGGERRRLQLLRVLMQNPNFLILDEPTNDLDLVTLNILEDFLFNFGGCLIIVSHDRYFMDRLIEHSFVFEGDGVISDFPGNYTDYREAEKEKAKLEAQRKEEEKKKAEPKAKSNRGGDQKRKLSYKEQREYEALETEIDELETRKAELVDLMNGGGSHEELAAWAKEVQEIEEALEVKTDRWLELAEYV</sequence>
<dbReference type="GO" id="GO:0000049">
    <property type="term" value="F:tRNA binding"/>
    <property type="evidence" value="ECO:0007669"/>
    <property type="project" value="UniProtKB-KW"/>
</dbReference>
<dbReference type="FunFam" id="3.40.50.300:FF:000183">
    <property type="entry name" value="ABC transporter ATP-binding protein yjjK"/>
    <property type="match status" value="1"/>
</dbReference>
<dbReference type="InterPro" id="IPR037118">
    <property type="entry name" value="Val-tRNA_synth_C_sf"/>
</dbReference>
<dbReference type="Pfam" id="PF12848">
    <property type="entry name" value="ABC_tran_Xtn"/>
    <property type="match status" value="1"/>
</dbReference>
<proteinExistence type="inferred from homology"/>
<dbReference type="SMART" id="SM00382">
    <property type="entry name" value="AAA"/>
    <property type="match status" value="2"/>
</dbReference>
<evidence type="ECO:0000256" key="6">
    <source>
        <dbReference type="ARBA" id="ARBA00022741"/>
    </source>
</evidence>
<keyword evidence="12" id="KW-0175">Coiled coil</keyword>
<keyword evidence="8 15" id="KW-0067">ATP-binding</keyword>
<dbReference type="PANTHER" id="PTHR42855:SF1">
    <property type="entry name" value="ABC TRANSPORTER DOMAIN-CONTAINING PROTEIN"/>
    <property type="match status" value="1"/>
</dbReference>
<organism evidence="15 16">
    <name type="scientific">Fulvitalea axinellae</name>
    <dbReference type="NCBI Taxonomy" id="1182444"/>
    <lineage>
        <taxon>Bacteria</taxon>
        <taxon>Pseudomonadati</taxon>
        <taxon>Bacteroidota</taxon>
        <taxon>Cytophagia</taxon>
        <taxon>Cytophagales</taxon>
        <taxon>Persicobacteraceae</taxon>
        <taxon>Fulvitalea</taxon>
    </lineage>
</organism>
<evidence type="ECO:0000256" key="10">
    <source>
        <dbReference type="ARBA" id="ARBA00022884"/>
    </source>
</evidence>
<evidence type="ECO:0000256" key="12">
    <source>
        <dbReference type="SAM" id="Coils"/>
    </source>
</evidence>
<keyword evidence="16" id="KW-1185">Reference proteome</keyword>
<dbReference type="Gene3D" id="3.40.50.300">
    <property type="entry name" value="P-loop containing nucleotide triphosphate hydrolases"/>
    <property type="match status" value="2"/>
</dbReference>
<keyword evidence="2" id="KW-0963">Cytoplasm</keyword>
<dbReference type="SUPFAM" id="SSF52540">
    <property type="entry name" value="P-loop containing nucleoside triphosphate hydrolases"/>
    <property type="match status" value="2"/>
</dbReference>
<keyword evidence="5" id="KW-0677">Repeat</keyword>
<evidence type="ECO:0000259" key="14">
    <source>
        <dbReference type="PROSITE" id="PS50893"/>
    </source>
</evidence>
<evidence type="ECO:0000313" key="16">
    <source>
        <dbReference type="Proteomes" id="UP001348817"/>
    </source>
</evidence>
<gene>
    <name evidence="15" type="ORF">FUAX_28670</name>
</gene>
<keyword evidence="6" id="KW-0547">Nucleotide-binding</keyword>
<evidence type="ECO:0000256" key="8">
    <source>
        <dbReference type="ARBA" id="ARBA00022840"/>
    </source>
</evidence>
<keyword evidence="11" id="KW-0648">Protein biosynthesis</keyword>
<accession>A0AAU9DH86</accession>
<dbReference type="Pfam" id="PF16326">
    <property type="entry name" value="ABC_tran_CTD"/>
    <property type="match status" value="1"/>
</dbReference>
<evidence type="ECO:0000256" key="13">
    <source>
        <dbReference type="SAM" id="MobiDB-lite"/>
    </source>
</evidence>
<dbReference type="InterPro" id="IPR017871">
    <property type="entry name" value="ABC_transporter-like_CS"/>
</dbReference>
<dbReference type="PROSITE" id="PS50893">
    <property type="entry name" value="ABC_TRANSPORTER_2"/>
    <property type="match status" value="2"/>
</dbReference>
<reference evidence="15 16" key="1">
    <citation type="submission" date="2021-12" db="EMBL/GenBank/DDBJ databases">
        <title>Genome sequencing of bacteria with rrn-lacking chromosome and rrn-plasmid.</title>
        <authorList>
            <person name="Anda M."/>
            <person name="Iwasaki W."/>
        </authorList>
    </citation>
    <scope>NUCLEOTIDE SEQUENCE [LARGE SCALE GENOMIC DNA]</scope>
    <source>
        <strain evidence="15 16">DSM 100852</strain>
    </source>
</reference>
<dbReference type="GO" id="GO:0003677">
    <property type="term" value="F:DNA binding"/>
    <property type="evidence" value="ECO:0007669"/>
    <property type="project" value="InterPro"/>
</dbReference>
<dbReference type="KEGG" id="fax:FUAX_28670"/>
<comment type="similarity">
    <text evidence="1">Belongs to the ABC transporter superfamily. ABCF family. Translational throttle EttA subfamily.</text>
</comment>
<dbReference type="InterPro" id="IPR027417">
    <property type="entry name" value="P-loop_NTPase"/>
</dbReference>
<evidence type="ECO:0000256" key="2">
    <source>
        <dbReference type="ARBA" id="ARBA00022490"/>
    </source>
</evidence>
<dbReference type="GO" id="GO:0006417">
    <property type="term" value="P:regulation of translation"/>
    <property type="evidence" value="ECO:0007669"/>
    <property type="project" value="UniProtKB-KW"/>
</dbReference>
<dbReference type="GO" id="GO:0016887">
    <property type="term" value="F:ATP hydrolysis activity"/>
    <property type="evidence" value="ECO:0007669"/>
    <property type="project" value="InterPro"/>
</dbReference>
<dbReference type="GO" id="GO:0005524">
    <property type="term" value="F:ATP binding"/>
    <property type="evidence" value="ECO:0007669"/>
    <property type="project" value="UniProtKB-KW"/>
</dbReference>
<dbReference type="GO" id="GO:0019843">
    <property type="term" value="F:rRNA binding"/>
    <property type="evidence" value="ECO:0007669"/>
    <property type="project" value="UniProtKB-KW"/>
</dbReference>
<evidence type="ECO:0000256" key="5">
    <source>
        <dbReference type="ARBA" id="ARBA00022737"/>
    </source>
</evidence>
<feature type="domain" description="ABC transporter" evidence="14">
    <location>
        <begin position="4"/>
        <end position="252"/>
    </location>
</feature>
<keyword evidence="3" id="KW-0820">tRNA-binding</keyword>
<name>A0AAU9DH86_9BACT</name>
<keyword evidence="7" id="KW-0378">Hydrolase</keyword>
<feature type="coiled-coil region" evidence="12">
    <location>
        <begin position="238"/>
        <end position="304"/>
    </location>
</feature>
<keyword evidence="9" id="KW-0810">Translation regulation</keyword>
<dbReference type="InterPro" id="IPR003439">
    <property type="entry name" value="ABC_transporter-like_ATP-bd"/>
</dbReference>
<dbReference type="InterPro" id="IPR051309">
    <property type="entry name" value="ABCF_ATPase"/>
</dbReference>
<evidence type="ECO:0000313" key="15">
    <source>
        <dbReference type="EMBL" id="BDD10435.1"/>
    </source>
</evidence>
<dbReference type="EMBL" id="AP025314">
    <property type="protein sequence ID" value="BDD10435.1"/>
    <property type="molecule type" value="Genomic_DNA"/>
</dbReference>
<evidence type="ECO:0000256" key="4">
    <source>
        <dbReference type="ARBA" id="ARBA00022730"/>
    </source>
</evidence>
<evidence type="ECO:0000256" key="7">
    <source>
        <dbReference type="ARBA" id="ARBA00022801"/>
    </source>
</evidence>
<dbReference type="GO" id="GO:0006412">
    <property type="term" value="P:translation"/>
    <property type="evidence" value="ECO:0007669"/>
    <property type="project" value="UniProtKB-KW"/>
</dbReference>
<dbReference type="Proteomes" id="UP001348817">
    <property type="component" value="Chromosome"/>
</dbReference>
<dbReference type="Pfam" id="PF00005">
    <property type="entry name" value="ABC_tran"/>
    <property type="match status" value="2"/>
</dbReference>
<evidence type="ECO:0000256" key="9">
    <source>
        <dbReference type="ARBA" id="ARBA00022845"/>
    </source>
</evidence>
<dbReference type="RefSeq" id="WP_338391991.1">
    <property type="nucleotide sequence ID" value="NZ_AP025314.1"/>
</dbReference>
<evidence type="ECO:0000256" key="11">
    <source>
        <dbReference type="ARBA" id="ARBA00022917"/>
    </source>
</evidence>
<dbReference type="FunFam" id="3.40.50.300:FF:000011">
    <property type="entry name" value="Putative ABC transporter ATP-binding component"/>
    <property type="match status" value="1"/>
</dbReference>